<evidence type="ECO:0000313" key="2">
    <source>
        <dbReference type="EMBL" id="PPE75144.1"/>
    </source>
</evidence>
<proteinExistence type="predicted"/>
<reference evidence="2 3" key="1">
    <citation type="submission" date="2018-02" db="EMBL/GenBank/DDBJ databases">
        <title>Genome sequencing of Solimonas sp. HR-BB.</title>
        <authorList>
            <person name="Lee Y."/>
            <person name="Jeon C.O."/>
        </authorList>
    </citation>
    <scope>NUCLEOTIDE SEQUENCE [LARGE SCALE GENOMIC DNA]</scope>
    <source>
        <strain evidence="2 3">HR-BB</strain>
    </source>
</reference>
<dbReference type="EMBL" id="PSNW01000002">
    <property type="protein sequence ID" value="PPE75144.1"/>
    <property type="molecule type" value="Genomic_DNA"/>
</dbReference>
<protein>
    <submittedName>
        <fullName evidence="2">Uncharacterized protein</fullName>
    </submittedName>
</protein>
<organism evidence="2 3">
    <name type="scientific">Solimonas fluminis</name>
    <dbReference type="NCBI Taxonomy" id="2086571"/>
    <lineage>
        <taxon>Bacteria</taxon>
        <taxon>Pseudomonadati</taxon>
        <taxon>Pseudomonadota</taxon>
        <taxon>Gammaproteobacteria</taxon>
        <taxon>Nevskiales</taxon>
        <taxon>Nevskiaceae</taxon>
        <taxon>Solimonas</taxon>
    </lineage>
</organism>
<keyword evidence="3" id="KW-1185">Reference proteome</keyword>
<evidence type="ECO:0000313" key="3">
    <source>
        <dbReference type="Proteomes" id="UP000238220"/>
    </source>
</evidence>
<keyword evidence="1" id="KW-0812">Transmembrane</keyword>
<feature type="transmembrane region" description="Helical" evidence="1">
    <location>
        <begin position="41"/>
        <end position="60"/>
    </location>
</feature>
<sequence>MSELATDLAAVFMGFGIFQANSAFSFHQFTEGTTVGWRSSSRGYLSAPSLLFALAIFVVLTDADPKVAERHLNADLVGRYRRALKHAHSFFERIQAMKSL</sequence>
<comment type="caution">
    <text evidence="2">The sequence shown here is derived from an EMBL/GenBank/DDBJ whole genome shotgun (WGS) entry which is preliminary data.</text>
</comment>
<evidence type="ECO:0000256" key="1">
    <source>
        <dbReference type="SAM" id="Phobius"/>
    </source>
</evidence>
<gene>
    <name evidence="2" type="ORF">C3942_05560</name>
</gene>
<keyword evidence="1" id="KW-0472">Membrane</keyword>
<name>A0A2S5TJI7_9GAMM</name>
<keyword evidence="1" id="KW-1133">Transmembrane helix</keyword>
<dbReference type="AlphaFoldDB" id="A0A2S5TJI7"/>
<dbReference type="Proteomes" id="UP000238220">
    <property type="component" value="Unassembled WGS sequence"/>
</dbReference>
<accession>A0A2S5TJI7</accession>